<feature type="signal peptide" evidence="1">
    <location>
        <begin position="1"/>
        <end position="23"/>
    </location>
</feature>
<name>A0ABZ2RP19_ECTME</name>
<sequence length="95" mass="10275">MTTTILLTILSCCAGFVASACFAFGSTFNNARKLAALSRQTWKANEQLLESTVMQSAQYMTGSIFCSFRALASLSLRNCALSKAGLQRPVLQEVN</sequence>
<keyword evidence="3" id="KW-1185">Reference proteome</keyword>
<accession>A0ABZ2RP19</accession>
<proteinExistence type="predicted"/>
<dbReference type="EMBL" id="CP148074">
    <property type="protein sequence ID" value="WXL26889.1"/>
    <property type="molecule type" value="Genomic_DNA"/>
</dbReference>
<keyword evidence="1" id="KW-0732">Signal</keyword>
<evidence type="ECO:0008006" key="4">
    <source>
        <dbReference type="Google" id="ProtNLM"/>
    </source>
</evidence>
<evidence type="ECO:0000256" key="1">
    <source>
        <dbReference type="SAM" id="SignalP"/>
    </source>
</evidence>
<dbReference type="Proteomes" id="UP001476583">
    <property type="component" value="Chromosome"/>
</dbReference>
<evidence type="ECO:0000313" key="2">
    <source>
        <dbReference type="EMBL" id="WXL26889.1"/>
    </source>
</evidence>
<gene>
    <name evidence="2" type="ORF">WG219_05275</name>
</gene>
<evidence type="ECO:0000313" key="3">
    <source>
        <dbReference type="Proteomes" id="UP001476583"/>
    </source>
</evidence>
<feature type="chain" id="PRO_5047275249" description="Secreted protein" evidence="1">
    <location>
        <begin position="24"/>
        <end position="95"/>
    </location>
</feature>
<organism evidence="2 3">
    <name type="scientific">Ectopseudomonas mendocina</name>
    <name type="common">Pseudomonas mendocina</name>
    <dbReference type="NCBI Taxonomy" id="300"/>
    <lineage>
        <taxon>Bacteria</taxon>
        <taxon>Pseudomonadati</taxon>
        <taxon>Pseudomonadota</taxon>
        <taxon>Gammaproteobacteria</taxon>
        <taxon>Pseudomonadales</taxon>
        <taxon>Pseudomonadaceae</taxon>
        <taxon>Ectopseudomonas</taxon>
    </lineage>
</organism>
<reference evidence="2 3" key="1">
    <citation type="submission" date="2024-03" db="EMBL/GenBank/DDBJ databases">
        <title>Complete genome of BD2.</title>
        <authorList>
            <person name="Cao G."/>
        </authorList>
    </citation>
    <scope>NUCLEOTIDE SEQUENCE [LARGE SCALE GENOMIC DNA]</scope>
    <source>
        <strain evidence="2 3">BD2</strain>
    </source>
</reference>
<protein>
    <recommendedName>
        <fullName evidence="4">Secreted protein</fullName>
    </recommendedName>
</protein>